<evidence type="ECO:0000313" key="2">
    <source>
        <dbReference type="Proteomes" id="UP000008315"/>
    </source>
</evidence>
<organism evidence="1 2">
    <name type="scientific">Methylotuvimicrobium alcaliphilum (strain DSM 19304 / NCIMB 14124 / VKM B-2133 / 20Z)</name>
    <name type="common">Methylomicrobium alcaliphilum</name>
    <dbReference type="NCBI Taxonomy" id="1091494"/>
    <lineage>
        <taxon>Bacteria</taxon>
        <taxon>Pseudomonadati</taxon>
        <taxon>Pseudomonadota</taxon>
        <taxon>Gammaproteobacteria</taxon>
        <taxon>Methylococcales</taxon>
        <taxon>Methylococcaceae</taxon>
        <taxon>Methylotuvimicrobium</taxon>
    </lineage>
</organism>
<reference evidence="2" key="1">
    <citation type="journal article" date="2012" name="J. Bacteriol.">
        <title>Genome sequence of the haloalkaliphilic methanotrophic bacterium Methylomicrobium alcaliphilum 20Z.</title>
        <authorList>
            <person name="Vuilleumier S."/>
            <person name="Khmelenina V.N."/>
            <person name="Bringel F."/>
            <person name="Reshetnikov A.S."/>
            <person name="Lajus A."/>
            <person name="Mangenot S."/>
            <person name="Rouy Z."/>
            <person name="Op den Camp H.J."/>
            <person name="Jetten M.S."/>
            <person name="Dispirito A.A."/>
            <person name="Dunfield P."/>
            <person name="Klotz M.G."/>
            <person name="Semrau J.D."/>
            <person name="Stein L.Y."/>
            <person name="Barbe V."/>
            <person name="Medigue C."/>
            <person name="Trotsenko Y.A."/>
            <person name="Kalyuzhnaya M.G."/>
        </authorList>
    </citation>
    <scope>NUCLEOTIDE SEQUENCE [LARGE SCALE GENOMIC DNA]</scope>
    <source>
        <strain evidence="2">DSM 19304 / NCIMB 14124 / VKM B-2133 / 20Z</strain>
    </source>
</reference>
<proteinExistence type="predicted"/>
<keyword evidence="2" id="KW-1185">Reference proteome</keyword>
<dbReference type="EMBL" id="FO082060">
    <property type="protein sequence ID" value="CCE22277.1"/>
    <property type="molecule type" value="Genomic_DNA"/>
</dbReference>
<gene>
    <name evidence="1" type="ordered locus">MEALZ_0582</name>
</gene>
<dbReference type="Proteomes" id="UP000008315">
    <property type="component" value="Chromosome"/>
</dbReference>
<evidence type="ECO:0000313" key="1">
    <source>
        <dbReference type="EMBL" id="CCE22277.1"/>
    </source>
</evidence>
<dbReference type="KEGG" id="mah:MEALZ_0582"/>
<dbReference type="STRING" id="1091494.MEALZ_0582"/>
<dbReference type="HOGENOM" id="CLU_3009056_0_0_6"/>
<protein>
    <submittedName>
        <fullName evidence="1">Uncharacterized protein</fullName>
    </submittedName>
</protein>
<dbReference type="AlphaFoldDB" id="G4SZY9"/>
<sequence length="56" mass="6514">MNTDCFFLISGLSQLMQHYCRVSLVLPFALQISVVSAEEATRRRILIYDGYQQQCR</sequence>
<dbReference type="PATRIC" id="fig|271065.3.peg.596"/>
<name>G4SZY9_META2</name>
<accession>G4SZY9</accession>